<reference evidence="1 2" key="2">
    <citation type="journal article" date="2010" name="J Osaka Dent Univ">
        <title>Isolation and identification of Rothia mucilaginosa from persistent apical periodontitis lesions.</title>
        <authorList>
            <person name="Yamane K."/>
            <person name="Yoshida M."/>
            <person name="Fujihira T."/>
            <person name="Baba T."/>
            <person name="Tsuji N."/>
            <person name="Hayashi H."/>
            <person name="Sugimori C."/>
            <person name="Yamanaka T."/>
            <person name="Mashimo C."/>
            <person name="Nambu T."/>
            <person name="Kawai H."/>
            <person name="Fukushima H."/>
        </authorList>
    </citation>
    <scope>NUCLEOTIDE SEQUENCE [LARGE SCALE GENOMIC DNA]</scope>
    <source>
        <strain evidence="1 2">DY-18</strain>
    </source>
</reference>
<name>D2NSG1_ROTMD</name>
<reference evidence="2" key="1">
    <citation type="submission" date="2009-07" db="EMBL/GenBank/DDBJ databases">
        <title>Complete genome sequence of Rothia mucilaginosa DJ.</title>
        <authorList>
            <person name="Yamane K."/>
            <person name="Nambu T."/>
            <person name="Mashimo C."/>
            <person name="Sugimori C."/>
            <person name="Yamanaka T."/>
            <person name="Leung K."/>
            <person name="Fukushima H."/>
        </authorList>
    </citation>
    <scope>NUCLEOTIDE SEQUENCE [LARGE SCALE GENOMIC DNA]</scope>
    <source>
        <strain evidence="2">DY-18</strain>
    </source>
</reference>
<proteinExistence type="predicted"/>
<protein>
    <submittedName>
        <fullName evidence="1">Uncharacterized protein</fullName>
    </submittedName>
</protein>
<dbReference type="Proteomes" id="UP000001883">
    <property type="component" value="Chromosome"/>
</dbReference>
<accession>D2NSG1</accession>
<dbReference type="HOGENOM" id="CLU_501406_0_0_11"/>
<evidence type="ECO:0000313" key="2">
    <source>
        <dbReference type="Proteomes" id="UP000001883"/>
    </source>
</evidence>
<organism evidence="1 2">
    <name type="scientific">Rothia mucilaginosa (strain DY-18)</name>
    <name type="common">Stomatococcus mucilaginosus</name>
    <dbReference type="NCBI Taxonomy" id="680646"/>
    <lineage>
        <taxon>Bacteria</taxon>
        <taxon>Bacillati</taxon>
        <taxon>Actinomycetota</taxon>
        <taxon>Actinomycetes</taxon>
        <taxon>Micrococcales</taxon>
        <taxon>Micrococcaceae</taxon>
        <taxon>Rothia</taxon>
    </lineage>
</organism>
<evidence type="ECO:0000313" key="1">
    <source>
        <dbReference type="EMBL" id="BAI64587.1"/>
    </source>
</evidence>
<gene>
    <name evidence="1" type="ordered locus">RMDY18_07550</name>
</gene>
<reference evidence="1 2" key="3">
    <citation type="journal article" date="2010" name="Sequencing">
        <title>Complete Genome Sequence of Rothia mucilaginosa DY-18: A Clinical Isolate with Dense Meshwork-Like Structures from a Persistent Apical Periodontitis Lesion.</title>
        <authorList>
            <person name="Yamane K."/>
            <person name="Nambu T."/>
            <person name="Yamanaka T."/>
            <person name="Mashimo C."/>
            <person name="Sugimori C."/>
            <person name="Leung K.-P."/>
            <person name="Fukushima H."/>
        </authorList>
    </citation>
    <scope>NUCLEOTIDE SEQUENCE [LARGE SCALE GENOMIC DNA]</scope>
    <source>
        <strain evidence="1 2">DY-18</strain>
    </source>
</reference>
<dbReference type="AlphaFoldDB" id="D2NSG1"/>
<dbReference type="EMBL" id="AP011540">
    <property type="protein sequence ID" value="BAI64587.1"/>
    <property type="molecule type" value="Genomic_DNA"/>
</dbReference>
<sequence length="543" mass="55820">MAAQPAFSPCVLTPQPYPRTSASLLCPRLHLYICEKPPTPPPFGVRTPRAFIRYSLCQKQLLCLGCFVTGEHRCGCGQLGAGHERGAEGCELAGLAFGYAEQGQQLGGRVGHNGLQQQGDLAHDLERHVQHGVHAVEFAVLAQGPGFLLREVGVGVCEDGPDAVECAVECLLVEVCTDRLVEGCRLVEDLAVSFGEFAVGGDGTAAVLGDHGQRTLGEVAEVVCQVGVDAVDDGLFGVGAVLTEGHFTHEEEAHRVQAERVDEVCGVDDVTDGLGHLLAVDEQEAVAEHALGQFDSGGPQECGPVDGVESGDVLADEVQVGGPVLGEQFVVGVGVAEAGDVVGEGVDPHVHDVLVVAGYGYAPVEGGAGDGQVVEAALDEGNQFVAAGFGVDEAFVGVEFEELVAVLGEAEEVGFFFGPFDFGAGGDGVALAVAYFGFVFCVVGFVAYGVPAGVLVEVDVAVFFHALPDGLGCDVVVGVGGADEAVVADVQRVVHCFEACGVLVGEFLSGLTEFFGGGLHLLAVLVGAGHEAHVEAVEALEAG</sequence>
<keyword evidence="2" id="KW-1185">Reference proteome</keyword>
<dbReference type="KEGG" id="rmu:RMDY18_07550"/>